<dbReference type="AlphaFoldDB" id="A0A5B7I287"/>
<keyword evidence="2" id="KW-1185">Reference proteome</keyword>
<reference evidence="1 2" key="1">
    <citation type="submission" date="2019-05" db="EMBL/GenBank/DDBJ databases">
        <title>Another draft genome of Portunus trituberculatus and its Hox gene families provides insights of decapod evolution.</title>
        <authorList>
            <person name="Jeong J.-H."/>
            <person name="Song I."/>
            <person name="Kim S."/>
            <person name="Choi T."/>
            <person name="Kim D."/>
            <person name="Ryu S."/>
            <person name="Kim W."/>
        </authorList>
    </citation>
    <scope>NUCLEOTIDE SEQUENCE [LARGE SCALE GENOMIC DNA]</scope>
    <source>
        <tissue evidence="1">Muscle</tissue>
    </source>
</reference>
<proteinExistence type="predicted"/>
<protein>
    <submittedName>
        <fullName evidence="1">Uncharacterized protein</fullName>
    </submittedName>
</protein>
<accession>A0A5B7I287</accession>
<name>A0A5B7I287_PORTR</name>
<gene>
    <name evidence="1" type="ORF">E2C01_069231</name>
</gene>
<comment type="caution">
    <text evidence="1">The sequence shown here is derived from an EMBL/GenBank/DDBJ whole genome shotgun (WGS) entry which is preliminary data.</text>
</comment>
<organism evidence="1 2">
    <name type="scientific">Portunus trituberculatus</name>
    <name type="common">Swimming crab</name>
    <name type="synonym">Neptunus trituberculatus</name>
    <dbReference type="NCBI Taxonomy" id="210409"/>
    <lineage>
        <taxon>Eukaryota</taxon>
        <taxon>Metazoa</taxon>
        <taxon>Ecdysozoa</taxon>
        <taxon>Arthropoda</taxon>
        <taxon>Crustacea</taxon>
        <taxon>Multicrustacea</taxon>
        <taxon>Malacostraca</taxon>
        <taxon>Eumalacostraca</taxon>
        <taxon>Eucarida</taxon>
        <taxon>Decapoda</taxon>
        <taxon>Pleocyemata</taxon>
        <taxon>Brachyura</taxon>
        <taxon>Eubrachyura</taxon>
        <taxon>Portunoidea</taxon>
        <taxon>Portunidae</taxon>
        <taxon>Portuninae</taxon>
        <taxon>Portunus</taxon>
    </lineage>
</organism>
<evidence type="ECO:0000313" key="2">
    <source>
        <dbReference type="Proteomes" id="UP000324222"/>
    </source>
</evidence>
<sequence>MITTDVTVAIRNKMKRTQVEAHLQSGRIAFPSAWNICMRRAEPMSRVAPLQPPYYLHTQNPTISTRLLEPLHRSGTRLGYPVEFQSLGRVGGCLLVNLAMNRWRCDLAGPDVD</sequence>
<evidence type="ECO:0000313" key="1">
    <source>
        <dbReference type="EMBL" id="MPC74854.1"/>
    </source>
</evidence>
<dbReference type="Proteomes" id="UP000324222">
    <property type="component" value="Unassembled WGS sequence"/>
</dbReference>
<dbReference type="EMBL" id="VSRR010039855">
    <property type="protein sequence ID" value="MPC74854.1"/>
    <property type="molecule type" value="Genomic_DNA"/>
</dbReference>